<dbReference type="EMBL" id="JABACI010000002">
    <property type="protein sequence ID" value="NLP83807.1"/>
    <property type="molecule type" value="Genomic_DNA"/>
</dbReference>
<name>A0ABX1K9X0_9MICO</name>
<feature type="domain" description="DUF7882" evidence="1">
    <location>
        <begin position="1"/>
        <end position="96"/>
    </location>
</feature>
<evidence type="ECO:0000313" key="2">
    <source>
        <dbReference type="EMBL" id="NLP83807.1"/>
    </source>
</evidence>
<keyword evidence="3" id="KW-1185">Reference proteome</keyword>
<proteinExistence type="predicted"/>
<dbReference type="InterPro" id="IPR057204">
    <property type="entry name" value="DUF7882"/>
</dbReference>
<dbReference type="Proteomes" id="UP001429745">
    <property type="component" value="Unassembled WGS sequence"/>
</dbReference>
<comment type="caution">
    <text evidence="2">The sequence shown here is derived from an EMBL/GenBank/DDBJ whole genome shotgun (WGS) entry which is preliminary data.</text>
</comment>
<gene>
    <name evidence="2" type="ORF">HF576_08110</name>
</gene>
<dbReference type="GO" id="GO:0016874">
    <property type="term" value="F:ligase activity"/>
    <property type="evidence" value="ECO:0007669"/>
    <property type="project" value="UniProtKB-KW"/>
</dbReference>
<dbReference type="RefSeq" id="WP_168912305.1">
    <property type="nucleotide sequence ID" value="NZ_JABACI010000002.1"/>
</dbReference>
<organism evidence="2 3">
    <name type="scientific">Microbacterium salsuginis</name>
    <dbReference type="NCBI Taxonomy" id="2722803"/>
    <lineage>
        <taxon>Bacteria</taxon>
        <taxon>Bacillati</taxon>
        <taxon>Actinomycetota</taxon>
        <taxon>Actinomycetes</taxon>
        <taxon>Micrococcales</taxon>
        <taxon>Microbacteriaceae</taxon>
        <taxon>Microbacterium</taxon>
    </lineage>
</organism>
<keyword evidence="2" id="KW-0436">Ligase</keyword>
<reference evidence="2 3" key="1">
    <citation type="submission" date="2020-04" db="EMBL/GenBank/DDBJ databases">
        <title>CFH 90308 Microbacterium sp.</title>
        <authorList>
            <person name="Nie G."/>
            <person name="Ming H."/>
            <person name="Xia T."/>
        </authorList>
    </citation>
    <scope>NUCLEOTIDE SEQUENCE [LARGE SCALE GENOMIC DNA]</scope>
    <source>
        <strain evidence="2 3">CFH 90308</strain>
    </source>
</reference>
<accession>A0ABX1K9X0</accession>
<evidence type="ECO:0000259" key="1">
    <source>
        <dbReference type="Pfam" id="PF25355"/>
    </source>
</evidence>
<sequence length="114" mass="12916">MGKLIYDTTVKVDFDDRTLAHLQLVIGTKLRRGEPFHFTWRDDASIGDGRTTVWVHPRCSLVYKYYGSRMPRLNPAWIDALAHTANSPAGLYVVPEPAAPANHEERVVERDLLA</sequence>
<dbReference type="Pfam" id="PF25355">
    <property type="entry name" value="DUF7882"/>
    <property type="match status" value="1"/>
</dbReference>
<protein>
    <submittedName>
        <fullName evidence="2">ATP-dependent DNA ligase</fullName>
    </submittedName>
</protein>
<evidence type="ECO:0000313" key="3">
    <source>
        <dbReference type="Proteomes" id="UP001429745"/>
    </source>
</evidence>